<protein>
    <submittedName>
        <fullName evidence="1">Uncharacterized protein</fullName>
    </submittedName>
</protein>
<reference evidence="1" key="1">
    <citation type="submission" date="2018-05" db="EMBL/GenBank/DDBJ databases">
        <authorList>
            <person name="Lanie J.A."/>
            <person name="Ng W.-L."/>
            <person name="Kazmierczak K.M."/>
            <person name="Andrzejewski T.M."/>
            <person name="Davidsen T.M."/>
            <person name="Wayne K.J."/>
            <person name="Tettelin H."/>
            <person name="Glass J.I."/>
            <person name="Rusch D."/>
            <person name="Podicherti R."/>
            <person name="Tsui H.-C.T."/>
            <person name="Winkler M.E."/>
        </authorList>
    </citation>
    <scope>NUCLEOTIDE SEQUENCE</scope>
</reference>
<dbReference type="EMBL" id="UINC01065818">
    <property type="protein sequence ID" value="SVB95880.1"/>
    <property type="molecule type" value="Genomic_DNA"/>
</dbReference>
<dbReference type="AlphaFoldDB" id="A0A382I8B3"/>
<gene>
    <name evidence="1" type="ORF">METZ01_LOCUS248734</name>
</gene>
<organism evidence="1">
    <name type="scientific">marine metagenome</name>
    <dbReference type="NCBI Taxonomy" id="408172"/>
    <lineage>
        <taxon>unclassified sequences</taxon>
        <taxon>metagenomes</taxon>
        <taxon>ecological metagenomes</taxon>
    </lineage>
</organism>
<sequence length="48" mass="5170">MSYTTSSLVTGIEEPPVTEAESWQRADWFGADKPLINLSEAVPGYGPA</sequence>
<feature type="non-terminal residue" evidence="1">
    <location>
        <position position="48"/>
    </location>
</feature>
<name>A0A382I8B3_9ZZZZ</name>
<proteinExistence type="predicted"/>
<accession>A0A382I8B3</accession>
<evidence type="ECO:0000313" key="1">
    <source>
        <dbReference type="EMBL" id="SVB95880.1"/>
    </source>
</evidence>